<name>A0AAF0H6V0_9HYPH</name>
<gene>
    <name evidence="2" type="ORF">CFBP5477_008490</name>
</gene>
<dbReference type="EMBL" id="CP124733">
    <property type="protein sequence ID" value="WHA39892.1"/>
    <property type="molecule type" value="Genomic_DNA"/>
</dbReference>
<proteinExistence type="predicted"/>
<evidence type="ECO:0000313" key="2">
    <source>
        <dbReference type="EMBL" id="WHA39892.1"/>
    </source>
</evidence>
<reference evidence="2" key="1">
    <citation type="submission" date="2023-05" db="EMBL/GenBank/DDBJ databases">
        <title>Complete genome sequence of Agrobacterium larrymoorei CFBP5477.</title>
        <authorList>
            <person name="Yen H.-C."/>
            <person name="Chou L."/>
            <person name="Lin Y.-C."/>
            <person name="Lai E.-M."/>
            <person name="Kuo C.-H."/>
        </authorList>
    </citation>
    <scope>NUCLEOTIDE SEQUENCE</scope>
    <source>
        <strain evidence="2">CFBP5477</strain>
    </source>
</reference>
<evidence type="ECO:0000313" key="3">
    <source>
        <dbReference type="Proteomes" id="UP000298664"/>
    </source>
</evidence>
<sequence>MQRIGMLEAYVELSEKHDATFVQVEENQGQSRLIKMRILAEQDVNLYVVPVTYDYSVKQVIEHFDDMDHVRFLAHVRAGFEELEFRYNGSFCLRVLGGSIWLDTVDNSAFTVEDIDDVSYARLYEREERDPRILEMERAARYNQMLLQQQREADRADYEARVAALEERFKSVTAPPAAPNPPASSQSSESASVPPASGSEADGQA</sequence>
<dbReference type="Proteomes" id="UP000298664">
    <property type="component" value="Chromosome Circular"/>
</dbReference>
<evidence type="ECO:0000256" key="1">
    <source>
        <dbReference type="SAM" id="MobiDB-lite"/>
    </source>
</evidence>
<protein>
    <submittedName>
        <fullName evidence="2">Uncharacterized protein</fullName>
    </submittedName>
</protein>
<feature type="region of interest" description="Disordered" evidence="1">
    <location>
        <begin position="170"/>
        <end position="205"/>
    </location>
</feature>
<dbReference type="AlphaFoldDB" id="A0AAF0H6V0"/>
<accession>A0AAF0H6V0</accession>
<dbReference type="RefSeq" id="WP_137394419.1">
    <property type="nucleotide sequence ID" value="NZ_CP124733.1"/>
</dbReference>
<feature type="compositionally biased region" description="Low complexity" evidence="1">
    <location>
        <begin position="183"/>
        <end position="205"/>
    </location>
</feature>
<organism evidence="2 3">
    <name type="scientific">Agrobacterium larrymoorei</name>
    <dbReference type="NCBI Taxonomy" id="160699"/>
    <lineage>
        <taxon>Bacteria</taxon>
        <taxon>Pseudomonadati</taxon>
        <taxon>Pseudomonadota</taxon>
        <taxon>Alphaproteobacteria</taxon>
        <taxon>Hyphomicrobiales</taxon>
        <taxon>Rhizobiaceae</taxon>
        <taxon>Rhizobium/Agrobacterium group</taxon>
        <taxon>Agrobacterium</taxon>
    </lineage>
</organism>